<protein>
    <submittedName>
        <fullName evidence="2">Uncharacterized protein</fullName>
    </submittedName>
</protein>
<dbReference type="WBParaSite" id="PDA_v2.g28735.t1">
    <property type="protein sequence ID" value="PDA_v2.g28735.t1"/>
    <property type="gene ID" value="PDA_v2.g28735"/>
</dbReference>
<reference evidence="2" key="1">
    <citation type="submission" date="2022-11" db="UniProtKB">
        <authorList>
            <consortium name="WormBaseParasite"/>
        </authorList>
    </citation>
    <scope>IDENTIFICATION</scope>
</reference>
<dbReference type="Proteomes" id="UP000887578">
    <property type="component" value="Unplaced"/>
</dbReference>
<sequence>MGAIFLFNDTISEEYKNRLKEIINELFEVPTDSDKYIPLAIGYPGNELAKVEHVFDNLIKWYDNFC</sequence>
<evidence type="ECO:0000313" key="2">
    <source>
        <dbReference type="WBParaSite" id="PDA_v2.g28735.t1"/>
    </source>
</evidence>
<accession>A0A914QGV8</accession>
<dbReference type="AlphaFoldDB" id="A0A914QGV8"/>
<evidence type="ECO:0000313" key="1">
    <source>
        <dbReference type="Proteomes" id="UP000887578"/>
    </source>
</evidence>
<keyword evidence="1" id="KW-1185">Reference proteome</keyword>
<proteinExistence type="predicted"/>
<organism evidence="1 2">
    <name type="scientific">Panagrolaimus davidi</name>
    <dbReference type="NCBI Taxonomy" id="227884"/>
    <lineage>
        <taxon>Eukaryota</taxon>
        <taxon>Metazoa</taxon>
        <taxon>Ecdysozoa</taxon>
        <taxon>Nematoda</taxon>
        <taxon>Chromadorea</taxon>
        <taxon>Rhabditida</taxon>
        <taxon>Tylenchina</taxon>
        <taxon>Panagrolaimomorpha</taxon>
        <taxon>Panagrolaimoidea</taxon>
        <taxon>Panagrolaimidae</taxon>
        <taxon>Panagrolaimus</taxon>
    </lineage>
</organism>
<name>A0A914QGV8_9BILA</name>